<keyword evidence="11" id="KW-0560">Oxidoreductase</keyword>
<dbReference type="AlphaFoldDB" id="A0A3S9B6M1"/>
<dbReference type="RefSeq" id="WP_126010911.1">
    <property type="nucleotide sequence ID" value="NZ_CP032509.1"/>
</dbReference>
<evidence type="ECO:0000256" key="1">
    <source>
        <dbReference type="ARBA" id="ARBA00004651"/>
    </source>
</evidence>
<evidence type="ECO:0000256" key="8">
    <source>
        <dbReference type="SAM" id="Phobius"/>
    </source>
</evidence>
<organism evidence="11 12">
    <name type="scientific">Georhizobium profundi</name>
    <dbReference type="NCBI Taxonomy" id="2341112"/>
    <lineage>
        <taxon>Bacteria</taxon>
        <taxon>Pseudomonadati</taxon>
        <taxon>Pseudomonadota</taxon>
        <taxon>Alphaproteobacteria</taxon>
        <taxon>Hyphomicrobiales</taxon>
        <taxon>Rhizobiaceae</taxon>
        <taxon>Georhizobium</taxon>
    </lineage>
</organism>
<evidence type="ECO:0000313" key="12">
    <source>
        <dbReference type="Proteomes" id="UP000268192"/>
    </source>
</evidence>
<dbReference type="OrthoDB" id="9811036at2"/>
<keyword evidence="12" id="KW-1185">Reference proteome</keyword>
<dbReference type="PROSITE" id="PS00194">
    <property type="entry name" value="THIOREDOXIN_1"/>
    <property type="match status" value="1"/>
</dbReference>
<keyword evidence="6 8" id="KW-0472">Membrane</keyword>
<keyword evidence="5 8" id="KW-1133">Transmembrane helix</keyword>
<proteinExistence type="predicted"/>
<evidence type="ECO:0000256" key="9">
    <source>
        <dbReference type="SAM" id="SignalP"/>
    </source>
</evidence>
<dbReference type="InterPro" id="IPR013766">
    <property type="entry name" value="Thioredoxin_domain"/>
</dbReference>
<feature type="transmembrane region" description="Helical" evidence="8">
    <location>
        <begin position="195"/>
        <end position="220"/>
    </location>
</feature>
<accession>A0A3S9B6M1</accession>
<dbReference type="SUPFAM" id="SSF52833">
    <property type="entry name" value="Thioredoxin-like"/>
    <property type="match status" value="1"/>
</dbReference>
<dbReference type="InterPro" id="IPR028250">
    <property type="entry name" value="DsbDN"/>
</dbReference>
<dbReference type="InterPro" id="IPR036929">
    <property type="entry name" value="DsbDN_sf"/>
</dbReference>
<dbReference type="InterPro" id="IPR003834">
    <property type="entry name" value="Cyt_c_assmbl_TM_dom"/>
</dbReference>
<dbReference type="PANTHER" id="PTHR32234">
    <property type="entry name" value="THIOL:DISULFIDE INTERCHANGE PROTEIN DSBD"/>
    <property type="match status" value="1"/>
</dbReference>
<evidence type="ECO:0000256" key="7">
    <source>
        <dbReference type="ARBA" id="ARBA00023284"/>
    </source>
</evidence>
<feature type="chain" id="PRO_5019091537" evidence="9">
    <location>
        <begin position="23"/>
        <end position="606"/>
    </location>
</feature>
<evidence type="ECO:0000256" key="6">
    <source>
        <dbReference type="ARBA" id="ARBA00023136"/>
    </source>
</evidence>
<dbReference type="SUPFAM" id="SSF74863">
    <property type="entry name" value="Thiol:disulfide interchange protein DsbD, N-terminal domain (DsbD-alpha)"/>
    <property type="match status" value="1"/>
</dbReference>
<keyword evidence="7" id="KW-0676">Redox-active center</keyword>
<dbReference type="Pfam" id="PF13899">
    <property type="entry name" value="Thioredoxin_7"/>
    <property type="match status" value="1"/>
</dbReference>
<evidence type="ECO:0000256" key="4">
    <source>
        <dbReference type="ARBA" id="ARBA00022748"/>
    </source>
</evidence>
<dbReference type="Pfam" id="PF11412">
    <property type="entry name" value="DsbD_N"/>
    <property type="match status" value="1"/>
</dbReference>
<dbReference type="GO" id="GO:0047134">
    <property type="term" value="F:protein-disulfide reductase [NAD(P)H] activity"/>
    <property type="evidence" value="ECO:0007669"/>
    <property type="project" value="UniProtKB-EC"/>
</dbReference>
<evidence type="ECO:0000256" key="2">
    <source>
        <dbReference type="ARBA" id="ARBA00022475"/>
    </source>
</evidence>
<feature type="transmembrane region" description="Helical" evidence="8">
    <location>
        <begin position="393"/>
        <end position="410"/>
    </location>
</feature>
<gene>
    <name evidence="11" type="primary">dsbD</name>
    <name evidence="11" type="ORF">D5400_16105</name>
</gene>
<sequence length="606" mass="63027">MKKTVFAIFGMLAVQAVLPAGAASPANPLPVDEAFAMTVSPGPGGSLTVEWAIADGYYLYRDRIAARAQDGADMIIETVPGVAKDDPNFGRSEIYYDRAQAVVRQPGADPVEITYQGCQESGICYAPETRKIDPVSLAISGSAPAEGVSVAWSTENVPLSPDDSGPQETRGSTGLMVAADQSLVQSFLDKGGAPLVLVMFALFGMLLAFTPCVFPMYPILAGALTREGDRLTPGRGFHLSATYVLGLASAFALLGAIAGWSGQNFQLVLQSSWTSGAIATVFVALALSMFGLFELQLPTAWTSWVARRTGRLGGSTGSTAALGFSSVLIVGPCVTAPLAGALLYIAQTGDIVLGTGALFALGMGKGLPLIALGTLGGSALPRAGAWMESIKRVFGFLFLATSIWIATPLLPPGADLALWAMLLVGVASVVFSATLSGGFALAVGRTVGGIAYIYGTILMIGAAAGGTDPLRPLAVFAGRETGGPAVAELEFTPVASAPSLQTKIASAAGQPTLVYFTADWCVTCRTIERGVFSDESVRQALSEFQLIKADVTVFNKANAELMKQLRVAGPPTMLFFKDSREVSGTRLVGDVNIESLTRSAGQLRDL</sequence>
<keyword evidence="3 8" id="KW-0812">Transmembrane</keyword>
<dbReference type="Pfam" id="PF02683">
    <property type="entry name" value="DsbD_TM"/>
    <property type="match status" value="1"/>
</dbReference>
<dbReference type="Gene3D" id="3.40.30.10">
    <property type="entry name" value="Glutaredoxin"/>
    <property type="match status" value="1"/>
</dbReference>
<feature type="transmembrane region" description="Helical" evidence="8">
    <location>
        <begin position="416"/>
        <end position="442"/>
    </location>
</feature>
<dbReference type="EC" id="1.8.1.8" evidence="11"/>
<feature type="transmembrane region" description="Helical" evidence="8">
    <location>
        <begin position="318"/>
        <end position="345"/>
    </location>
</feature>
<dbReference type="CDD" id="cd02953">
    <property type="entry name" value="DsbDgamma"/>
    <property type="match status" value="1"/>
</dbReference>
<comment type="subcellular location">
    <subcellularLocation>
        <location evidence="1">Cell membrane</location>
        <topology evidence="1">Multi-pass membrane protein</topology>
    </subcellularLocation>
</comment>
<keyword evidence="4" id="KW-0201">Cytochrome c-type biogenesis</keyword>
<evidence type="ECO:0000256" key="3">
    <source>
        <dbReference type="ARBA" id="ARBA00022692"/>
    </source>
</evidence>
<feature type="signal peptide" evidence="9">
    <location>
        <begin position="1"/>
        <end position="22"/>
    </location>
</feature>
<reference evidence="11 12" key="1">
    <citation type="submission" date="2018-09" db="EMBL/GenBank/DDBJ databases">
        <title>Marinorhizobium profundi gen. nov., sp. nov., isolated from a deep-sea sediment sample from the New Britain Trench and proposal of Marinorhizobiaceae fam. nov. in the order Rhizobiales of the class Alphaproteobacteria.</title>
        <authorList>
            <person name="Cao J."/>
        </authorList>
    </citation>
    <scope>NUCLEOTIDE SEQUENCE [LARGE SCALE GENOMIC DNA]</scope>
    <source>
        <strain evidence="11 12">WS11</strain>
    </source>
</reference>
<feature type="transmembrane region" description="Helical" evidence="8">
    <location>
        <begin position="241"/>
        <end position="261"/>
    </location>
</feature>
<evidence type="ECO:0000313" key="11">
    <source>
        <dbReference type="EMBL" id="AZN72590.1"/>
    </source>
</evidence>
<keyword evidence="9" id="KW-0732">Signal</keyword>
<dbReference type="EMBL" id="CP032509">
    <property type="protein sequence ID" value="AZN72590.1"/>
    <property type="molecule type" value="Genomic_DNA"/>
</dbReference>
<dbReference type="InterPro" id="IPR036249">
    <property type="entry name" value="Thioredoxin-like_sf"/>
</dbReference>
<dbReference type="PROSITE" id="PS51352">
    <property type="entry name" value="THIOREDOXIN_2"/>
    <property type="match status" value="1"/>
</dbReference>
<dbReference type="Proteomes" id="UP000268192">
    <property type="component" value="Chromosome"/>
</dbReference>
<feature type="transmembrane region" description="Helical" evidence="8">
    <location>
        <begin position="273"/>
        <end position="297"/>
    </location>
</feature>
<evidence type="ECO:0000259" key="10">
    <source>
        <dbReference type="PROSITE" id="PS51352"/>
    </source>
</evidence>
<dbReference type="Gene3D" id="2.60.40.1250">
    <property type="entry name" value="Thiol:disulfide interchange protein DsbD, N-terminal domain"/>
    <property type="match status" value="1"/>
</dbReference>
<feature type="transmembrane region" description="Helical" evidence="8">
    <location>
        <begin position="351"/>
        <end position="372"/>
    </location>
</feature>
<feature type="domain" description="Thioredoxin" evidence="10">
    <location>
        <begin position="467"/>
        <end position="605"/>
    </location>
</feature>
<dbReference type="InterPro" id="IPR035671">
    <property type="entry name" value="DsbD_gamma"/>
</dbReference>
<evidence type="ECO:0000256" key="5">
    <source>
        <dbReference type="ARBA" id="ARBA00022989"/>
    </source>
</evidence>
<feature type="transmembrane region" description="Helical" evidence="8">
    <location>
        <begin position="449"/>
        <end position="466"/>
    </location>
</feature>
<name>A0A3S9B6M1_9HYPH</name>
<dbReference type="GO" id="GO:0017004">
    <property type="term" value="P:cytochrome complex assembly"/>
    <property type="evidence" value="ECO:0007669"/>
    <property type="project" value="UniProtKB-KW"/>
</dbReference>
<dbReference type="GO" id="GO:0045454">
    <property type="term" value="P:cell redox homeostasis"/>
    <property type="evidence" value="ECO:0007669"/>
    <property type="project" value="TreeGrafter"/>
</dbReference>
<dbReference type="NCBIfam" id="NF001419">
    <property type="entry name" value="PRK00293.1"/>
    <property type="match status" value="1"/>
</dbReference>
<dbReference type="GO" id="GO:0005886">
    <property type="term" value="C:plasma membrane"/>
    <property type="evidence" value="ECO:0007669"/>
    <property type="project" value="UniProtKB-SubCell"/>
</dbReference>
<protein>
    <submittedName>
        <fullName evidence="11">Protein-disulfide reductase DsbD</fullName>
        <ecNumber evidence="11">1.8.1.8</ecNumber>
    </submittedName>
</protein>
<dbReference type="InterPro" id="IPR017937">
    <property type="entry name" value="Thioredoxin_CS"/>
</dbReference>
<keyword evidence="2" id="KW-1003">Cell membrane</keyword>
<dbReference type="PANTHER" id="PTHR32234:SF0">
    <property type="entry name" value="THIOL:DISULFIDE INTERCHANGE PROTEIN DSBD"/>
    <property type="match status" value="1"/>
</dbReference>
<dbReference type="KEGG" id="abaw:D5400_16105"/>